<organism evidence="3 4">
    <name type="scientific">Cognatilysobacter bugurensis</name>
    <dbReference type="NCBI Taxonomy" id="543356"/>
    <lineage>
        <taxon>Bacteria</taxon>
        <taxon>Pseudomonadati</taxon>
        <taxon>Pseudomonadota</taxon>
        <taxon>Gammaproteobacteria</taxon>
        <taxon>Lysobacterales</taxon>
        <taxon>Lysobacteraceae</taxon>
        <taxon>Cognatilysobacter</taxon>
    </lineage>
</organism>
<keyword evidence="2" id="KW-0732">Signal</keyword>
<reference evidence="3" key="2">
    <citation type="submission" date="2020-09" db="EMBL/GenBank/DDBJ databases">
        <authorList>
            <person name="Sun Q."/>
            <person name="Kim S."/>
        </authorList>
    </citation>
    <scope>NUCLEOTIDE SEQUENCE</scope>
    <source>
        <strain evidence="3">KCTC 23077</strain>
    </source>
</reference>
<gene>
    <name evidence="3" type="ORF">GCM10007067_17310</name>
</gene>
<evidence type="ECO:0000256" key="1">
    <source>
        <dbReference type="SAM" id="MobiDB-lite"/>
    </source>
</evidence>
<feature type="signal peptide" evidence="2">
    <location>
        <begin position="1"/>
        <end position="24"/>
    </location>
</feature>
<proteinExistence type="predicted"/>
<dbReference type="EMBL" id="BMYD01000002">
    <property type="protein sequence ID" value="GHA80164.1"/>
    <property type="molecule type" value="Genomic_DNA"/>
</dbReference>
<dbReference type="RefSeq" id="WP_189455446.1">
    <property type="nucleotide sequence ID" value="NZ_BMYD01000002.1"/>
</dbReference>
<feature type="region of interest" description="Disordered" evidence="1">
    <location>
        <begin position="851"/>
        <end position="877"/>
    </location>
</feature>
<feature type="region of interest" description="Disordered" evidence="1">
    <location>
        <begin position="345"/>
        <end position="367"/>
    </location>
</feature>
<sequence>MPVTRRRLCAIVGALLVGAQLAHAQTLPRRENVETAIVGDVDRALERKRHVLEVAPHPAALVPVDGSRFVDLRLHAGPAPQVWSSAGGALFVQRPLQPAGPDRFTIDTAEPGPRWLVLDAADEARVELHTRIDGARGGADPWLVPIAPTARRAVRTRADRRDRVLELTGTEPAVYRINGRRDLRVDLWRAQVPRLLPPDASWLRIEADGRTIFEGRAPAPAQRERLHVTDGCAQVLDLAGRLRIAVPAQTRELRVFGEPGTWLKLLAPLPGAPVEALGVDADPHLDRLIQRPGEPLQAAFERAVAAYPDPRAQTFLGRYSYYRAVAVQPADGAALHTRLLRPRFPDRSRRETFESNRPTASTPGPGPLAFHWLAPGARWRLDAGRAGAGLLRLSVAHPASPADARLQLSQPGGAVQTLRLDAAAIAALEHAPASADALLALAPAGAAIDANAGDEDASPASAPIVDASQSVLPHAPLAAPLTLENTGDVGVWVAVDQRVPATRALADATLDSAAITPAQVRDALLDAPLLQAADQHDALGATRSLEAARRLLDARRRRFADEPCVQAAYGSDPTRALDVFAHAQSVDPVLARCAVLQVAATAPDDARVVAALKQWAERTGQGEMLTGFHAWAVQRAAPGAEAVHWQSLASALEAEGEFEAAAFARRAAGTSELAADAAGPNASGAIPATSSAGIARLRSERDTELAYARADGRPARWVLERPGPHTLELRSLAPAPQWAQLRSGGRTWSVRLPAADAEATALRDLAGDAAPSLGVRIAFDVAAAGQALEVSSEVGGVIARVEALVAAGAGVFVAAPVDAGVRPVRVDVADRCTVDRTAAPLPIARIGAPAQTNAASNPTPVAPAPDAPVLDPTAPDAPRTATQAALQALQTIESGRLDAAQATAARAIALRGDAADAPAAPGVFAELDRHLTWRRLTPVAHGGAVSREVADGRSSNPLIARREQWAGATDDARFVLRPGQGWVLDGLQPHQPVQLTLQLRAALDDAVEVRAADAAPRRLQAGEAAALAVRADQNGALRVRVGDALPGTFVDLTVADAAGRVIDPRRPLRYHRGPVEVALTEPTVLRIVEWNGRSSAVRTQWVAQAGTVRLQPQQLPGAALRVTALHVDPAPPRTPAPAETATASAAPALRTAPLVPAPAPPWPDAWPASGGEDGTWGVLASVVQRTDADNPDARRERFGELRWRYRYRIADQNLWGRLDAVGRRHDLDFGVIGLEHDLQWRQDDGPWGASLDASVWQQRAPVGLDSPARSINLRAAIEWSRRRDERWRDEWSLGVRARDLSLRNVPRSQTARLDNDVYSRYRDRHRSALDLGVRVAWRARYDSELVFDAQAISNPLSDFGLDQAGAGVAWRWTRRGWTASAGLDVRHYLRDARRAQADTRNRVELALGRLFLGHDTGWRLRLAGGYDTATRDTQVGLTVEWFDHDGRGLSDWWPSELFLRNIVETDLVAPLVPPDPLP</sequence>
<protein>
    <submittedName>
        <fullName evidence="3">Uncharacterized protein</fullName>
    </submittedName>
</protein>
<dbReference type="Proteomes" id="UP000646426">
    <property type="component" value="Unassembled WGS sequence"/>
</dbReference>
<keyword evidence="4" id="KW-1185">Reference proteome</keyword>
<evidence type="ECO:0000313" key="3">
    <source>
        <dbReference type="EMBL" id="GHA80164.1"/>
    </source>
</evidence>
<feature type="chain" id="PRO_5037402762" evidence="2">
    <location>
        <begin position="25"/>
        <end position="1478"/>
    </location>
</feature>
<feature type="compositionally biased region" description="Low complexity" evidence="1">
    <location>
        <begin position="867"/>
        <end position="877"/>
    </location>
</feature>
<evidence type="ECO:0000256" key="2">
    <source>
        <dbReference type="SAM" id="SignalP"/>
    </source>
</evidence>
<evidence type="ECO:0000313" key="4">
    <source>
        <dbReference type="Proteomes" id="UP000646426"/>
    </source>
</evidence>
<feature type="compositionally biased region" description="Basic and acidic residues" evidence="1">
    <location>
        <begin position="345"/>
        <end position="354"/>
    </location>
</feature>
<reference evidence="3" key="1">
    <citation type="journal article" date="2014" name="Int. J. Syst. Evol. Microbiol.">
        <title>Complete genome sequence of Corynebacterium casei LMG S-19264T (=DSM 44701T), isolated from a smear-ripened cheese.</title>
        <authorList>
            <consortium name="US DOE Joint Genome Institute (JGI-PGF)"/>
            <person name="Walter F."/>
            <person name="Albersmeier A."/>
            <person name="Kalinowski J."/>
            <person name="Ruckert C."/>
        </authorList>
    </citation>
    <scope>NUCLEOTIDE SEQUENCE</scope>
    <source>
        <strain evidence="3">KCTC 23077</strain>
    </source>
</reference>
<accession>A0A918SZ73</accession>
<name>A0A918SZ73_9GAMM</name>
<comment type="caution">
    <text evidence="3">The sequence shown here is derived from an EMBL/GenBank/DDBJ whole genome shotgun (WGS) entry which is preliminary data.</text>
</comment>